<protein>
    <submittedName>
        <fullName evidence="1">Uncharacterized protein</fullName>
    </submittedName>
</protein>
<dbReference type="Proteomes" id="UP001482620">
    <property type="component" value="Unassembled WGS sequence"/>
</dbReference>
<evidence type="ECO:0000313" key="2">
    <source>
        <dbReference type="Proteomes" id="UP001482620"/>
    </source>
</evidence>
<proteinExistence type="predicted"/>
<reference evidence="1 2" key="1">
    <citation type="submission" date="2021-06" db="EMBL/GenBank/DDBJ databases">
        <authorList>
            <person name="Palmer J.M."/>
        </authorList>
    </citation>
    <scope>NUCLEOTIDE SEQUENCE [LARGE SCALE GENOMIC DNA]</scope>
    <source>
        <strain evidence="2">if_2019</strain>
        <tissue evidence="1">Muscle</tissue>
    </source>
</reference>
<feature type="non-terminal residue" evidence="1">
    <location>
        <position position="70"/>
    </location>
</feature>
<accession>A0ABV0VKC2</accession>
<comment type="caution">
    <text evidence="1">The sequence shown here is derived from an EMBL/GenBank/DDBJ whole genome shotgun (WGS) entry which is preliminary data.</text>
</comment>
<gene>
    <name evidence="1" type="ORF">ILYODFUR_037614</name>
</gene>
<dbReference type="EMBL" id="JAHRIQ010112723">
    <property type="protein sequence ID" value="MEQ2257715.1"/>
    <property type="molecule type" value="Genomic_DNA"/>
</dbReference>
<organism evidence="1 2">
    <name type="scientific">Ilyodon furcidens</name>
    <name type="common">goldbreast splitfin</name>
    <dbReference type="NCBI Taxonomy" id="33524"/>
    <lineage>
        <taxon>Eukaryota</taxon>
        <taxon>Metazoa</taxon>
        <taxon>Chordata</taxon>
        <taxon>Craniata</taxon>
        <taxon>Vertebrata</taxon>
        <taxon>Euteleostomi</taxon>
        <taxon>Actinopterygii</taxon>
        <taxon>Neopterygii</taxon>
        <taxon>Teleostei</taxon>
        <taxon>Neoteleostei</taxon>
        <taxon>Acanthomorphata</taxon>
        <taxon>Ovalentaria</taxon>
        <taxon>Atherinomorphae</taxon>
        <taxon>Cyprinodontiformes</taxon>
        <taxon>Goodeidae</taxon>
        <taxon>Ilyodon</taxon>
    </lineage>
</organism>
<sequence>MLRRLASTSLTQLLDFTSTTPMFSGIQMERCRSHYAPQSVQQDLQKNKLESINVASGVKCVHKKHMPTSQ</sequence>
<keyword evidence="2" id="KW-1185">Reference proteome</keyword>
<evidence type="ECO:0000313" key="1">
    <source>
        <dbReference type="EMBL" id="MEQ2257715.1"/>
    </source>
</evidence>
<name>A0ABV0VKC2_9TELE</name>